<feature type="transmembrane region" description="Helical" evidence="1">
    <location>
        <begin position="9"/>
        <end position="33"/>
    </location>
</feature>
<keyword evidence="1" id="KW-0472">Membrane</keyword>
<accession>A0ABU8SER2</accession>
<name>A0ABU8SER2_9LACO</name>
<keyword evidence="1" id="KW-1133">Transmembrane helix</keyword>
<gene>
    <name evidence="2" type="ORF">R4Y45_01370</name>
</gene>
<dbReference type="EMBL" id="JAWMWG010000001">
    <property type="protein sequence ID" value="MEJ6347878.1"/>
    <property type="molecule type" value="Genomic_DNA"/>
</dbReference>
<evidence type="ECO:0000256" key="1">
    <source>
        <dbReference type="SAM" id="Phobius"/>
    </source>
</evidence>
<protein>
    <submittedName>
        <fullName evidence="2">Uncharacterized protein</fullName>
    </submittedName>
</protein>
<keyword evidence="3" id="KW-1185">Reference proteome</keyword>
<dbReference type="Proteomes" id="UP001377804">
    <property type="component" value="Unassembled WGS sequence"/>
</dbReference>
<feature type="transmembrane region" description="Helical" evidence="1">
    <location>
        <begin position="45"/>
        <end position="63"/>
    </location>
</feature>
<dbReference type="RefSeq" id="WP_339968495.1">
    <property type="nucleotide sequence ID" value="NZ_JAWMWG010000001.1"/>
</dbReference>
<keyword evidence="1" id="KW-0812">Transmembrane</keyword>
<evidence type="ECO:0000313" key="2">
    <source>
        <dbReference type="EMBL" id="MEJ6347878.1"/>
    </source>
</evidence>
<proteinExistence type="predicted"/>
<organism evidence="2 3">
    <name type="scientific">Holzapfeliella saturejae</name>
    <dbReference type="NCBI Taxonomy" id="3082953"/>
    <lineage>
        <taxon>Bacteria</taxon>
        <taxon>Bacillati</taxon>
        <taxon>Bacillota</taxon>
        <taxon>Bacilli</taxon>
        <taxon>Lactobacillales</taxon>
        <taxon>Lactobacillaceae</taxon>
        <taxon>Holzapfeliella</taxon>
    </lineage>
</organism>
<sequence length="71" mass="8236">MTNTHRKLVFIYTGLFLIMIAMILALVSYLSILPGNDYVWQIPRVLLLIFILSNVIKLGLWLFRSGLKIKE</sequence>
<reference evidence="2 3" key="1">
    <citation type="submission" date="2023-10" db="EMBL/GenBank/DDBJ databases">
        <title>Holzapfeliella saturejae sp. nov. isolated from Satureja montana flowers.</title>
        <authorList>
            <person name="Alcantara C."/>
            <person name="Zuniga M."/>
            <person name="Landete J.M."/>
            <person name="Monedero V."/>
        </authorList>
    </citation>
    <scope>NUCLEOTIDE SEQUENCE [LARGE SCALE GENOMIC DNA]</scope>
    <source>
        <strain evidence="2 3">He02</strain>
    </source>
</reference>
<evidence type="ECO:0000313" key="3">
    <source>
        <dbReference type="Proteomes" id="UP001377804"/>
    </source>
</evidence>
<comment type="caution">
    <text evidence="2">The sequence shown here is derived from an EMBL/GenBank/DDBJ whole genome shotgun (WGS) entry which is preliminary data.</text>
</comment>